<dbReference type="InterPro" id="IPR007046">
    <property type="entry name" value="RNA_pol_sigma_54_core-bd"/>
</dbReference>
<evidence type="ECO:0000256" key="4">
    <source>
        <dbReference type="ARBA" id="ARBA00022679"/>
    </source>
</evidence>
<dbReference type="PROSITE" id="PS00717">
    <property type="entry name" value="SIGMA54_1"/>
    <property type="match status" value="1"/>
</dbReference>
<sequence length="499" mass="53786">MLKTSLTVKLGQQLTLTPQLRMAIRLLQLSAIELEAEVNEALEANPLLDREEDVADDSAASTAEASEAEALEARGDTPDVAAERSATQVAERAASDTDAGGDLGQGPDAFEGDWTSSGSGQGHGPSDYAADLAASTAAIEDLHDHLFWQLHLSPLSPRDRSIAVALIEAVNDDGYLGETIKAIREGLKPEIDAGEDEVLAVLHRVQRFDPVGVACRDLSECLCVQLSMLSPETPGLALAREIACEHLELLAKLGPERLATQLRRPGEEVCEAVALLRSLDPRPGAQINPGTPEFIAPDCITWREGGVWHVALAPGSQPKLSVNRHYEGLIAQASRSDASYLRGQLQEARWLIKSLETRAETLLKVANCIVRQQSGFLELGPQAMRPLTLREVAEDVGLHESTVSRATARKYLHTPRGTFEFRYFFASGVATGDGGAASSTAIQALIRRLIDAEDPRKPLSDAKLAAELKTGGIPVARRTVAKYREAMNIPASNERQRLG</sequence>
<evidence type="ECO:0000256" key="6">
    <source>
        <dbReference type="ARBA" id="ARBA00023015"/>
    </source>
</evidence>
<dbReference type="GO" id="GO:0016987">
    <property type="term" value="F:sigma factor activity"/>
    <property type="evidence" value="ECO:0007669"/>
    <property type="project" value="UniProtKB-KW"/>
</dbReference>
<dbReference type="GO" id="GO:0000428">
    <property type="term" value="C:DNA-directed RNA polymerase complex"/>
    <property type="evidence" value="ECO:0007669"/>
    <property type="project" value="UniProtKB-KW"/>
</dbReference>
<dbReference type="NCBIfam" id="NF009118">
    <property type="entry name" value="PRK12469.1"/>
    <property type="match status" value="1"/>
</dbReference>
<dbReference type="Gene3D" id="1.10.10.1330">
    <property type="entry name" value="RNA polymerase sigma-54 factor, core-binding domain"/>
    <property type="match status" value="1"/>
</dbReference>
<dbReference type="PANTHER" id="PTHR32248">
    <property type="entry name" value="RNA POLYMERASE SIGMA-54 FACTOR"/>
    <property type="match status" value="1"/>
</dbReference>
<evidence type="ECO:0000259" key="13">
    <source>
        <dbReference type="Pfam" id="PF04963"/>
    </source>
</evidence>
<organism evidence="14 15">
    <name type="scientific">Alkalisalibacterium limincola</name>
    <dbReference type="NCBI Taxonomy" id="2699169"/>
    <lineage>
        <taxon>Bacteria</taxon>
        <taxon>Pseudomonadati</taxon>
        <taxon>Pseudomonadota</taxon>
        <taxon>Gammaproteobacteria</taxon>
        <taxon>Lysobacterales</taxon>
        <taxon>Lysobacteraceae</taxon>
        <taxon>Alkalisalibacterium</taxon>
    </lineage>
</organism>
<proteinExistence type="inferred from homology"/>
<dbReference type="Pfam" id="PF00309">
    <property type="entry name" value="Sigma54_AID"/>
    <property type="match status" value="1"/>
</dbReference>
<dbReference type="PROSITE" id="PS50044">
    <property type="entry name" value="SIGMA54_3"/>
    <property type="match status" value="1"/>
</dbReference>
<dbReference type="Pfam" id="PF04552">
    <property type="entry name" value="Sigma54_DBD"/>
    <property type="match status" value="1"/>
</dbReference>
<dbReference type="PROSITE" id="PS00718">
    <property type="entry name" value="SIGMA54_2"/>
    <property type="match status" value="1"/>
</dbReference>
<dbReference type="Gene3D" id="1.10.10.60">
    <property type="entry name" value="Homeodomain-like"/>
    <property type="match status" value="1"/>
</dbReference>
<name>A0A5C8KZX0_9GAMM</name>
<keyword evidence="3 10" id="KW-0240">DNA-directed RNA polymerase</keyword>
<gene>
    <name evidence="14" type="ORF">FU658_04625</name>
</gene>
<evidence type="ECO:0000256" key="1">
    <source>
        <dbReference type="ARBA" id="ARBA00008798"/>
    </source>
</evidence>
<keyword evidence="5 10" id="KW-0548">Nucleotidyltransferase</keyword>
<evidence type="ECO:0000256" key="9">
    <source>
        <dbReference type="ARBA" id="ARBA00023163"/>
    </source>
</evidence>
<dbReference type="InterPro" id="IPR038709">
    <property type="entry name" value="RpoN_core-bd_sf"/>
</dbReference>
<comment type="function">
    <text evidence="10">Sigma factors are initiation factors that promote the attachment of RNA polymerase to specific initiation sites and are then released.</text>
</comment>
<keyword evidence="8 10" id="KW-0238">DNA-binding</keyword>
<keyword evidence="15" id="KW-1185">Reference proteome</keyword>
<evidence type="ECO:0000313" key="15">
    <source>
        <dbReference type="Proteomes" id="UP000321248"/>
    </source>
</evidence>
<evidence type="ECO:0000256" key="5">
    <source>
        <dbReference type="ARBA" id="ARBA00022695"/>
    </source>
</evidence>
<dbReference type="EMBL" id="VRTS01000002">
    <property type="protein sequence ID" value="TXK65075.1"/>
    <property type="molecule type" value="Genomic_DNA"/>
</dbReference>
<evidence type="ECO:0000313" key="14">
    <source>
        <dbReference type="EMBL" id="TXK65075.1"/>
    </source>
</evidence>
<dbReference type="Pfam" id="PF04963">
    <property type="entry name" value="Sigma54_CBD"/>
    <property type="match status" value="1"/>
</dbReference>
<keyword evidence="4 10" id="KW-0808">Transferase</keyword>
<dbReference type="NCBIfam" id="TIGR02395">
    <property type="entry name" value="rpoN_sigma"/>
    <property type="match status" value="1"/>
</dbReference>
<dbReference type="GO" id="GO:0016779">
    <property type="term" value="F:nucleotidyltransferase activity"/>
    <property type="evidence" value="ECO:0007669"/>
    <property type="project" value="UniProtKB-KW"/>
</dbReference>
<dbReference type="NCBIfam" id="NF004595">
    <property type="entry name" value="PRK05932.1-2"/>
    <property type="match status" value="1"/>
</dbReference>
<feature type="domain" description="RNA polymerase sigma factor 54 core-binding" evidence="13">
    <location>
        <begin position="134"/>
        <end position="326"/>
    </location>
</feature>
<keyword evidence="7 10" id="KW-0731">Sigma factor</keyword>
<dbReference type="AlphaFoldDB" id="A0A5C8KZX0"/>
<reference evidence="14 15" key="1">
    <citation type="submission" date="2019-08" db="EMBL/GenBank/DDBJ databases">
        <authorList>
            <person name="Karlyshev A.V."/>
        </authorList>
    </citation>
    <scope>NUCLEOTIDE SEQUENCE [LARGE SCALE GENOMIC DNA]</scope>
    <source>
        <strain evidence="14 15">Alg18-2.2</strain>
    </source>
</reference>
<dbReference type="PANTHER" id="PTHR32248:SF4">
    <property type="entry name" value="RNA POLYMERASE SIGMA-54 FACTOR"/>
    <property type="match status" value="1"/>
</dbReference>
<feature type="domain" description="RNA polymerase sigma factor 54 DNA-binding" evidence="12">
    <location>
        <begin position="339"/>
        <end position="497"/>
    </location>
</feature>
<dbReference type="PIRSF" id="PIRSF000774">
    <property type="entry name" value="RpoN"/>
    <property type="match status" value="1"/>
</dbReference>
<dbReference type="GO" id="GO:0006352">
    <property type="term" value="P:DNA-templated transcription initiation"/>
    <property type="evidence" value="ECO:0007669"/>
    <property type="project" value="InterPro"/>
</dbReference>
<dbReference type="Proteomes" id="UP000321248">
    <property type="component" value="Unassembled WGS sequence"/>
</dbReference>
<dbReference type="OrthoDB" id="9814402at2"/>
<dbReference type="InterPro" id="IPR007634">
    <property type="entry name" value="RNA_pol_sigma_54_DNA-bd"/>
</dbReference>
<dbReference type="InterPro" id="IPR000394">
    <property type="entry name" value="RNA_pol_sigma_54"/>
</dbReference>
<protein>
    <recommendedName>
        <fullName evidence="2 10">RNA polymerase sigma-54 factor</fullName>
    </recommendedName>
</protein>
<dbReference type="GO" id="GO:0003677">
    <property type="term" value="F:DNA binding"/>
    <property type="evidence" value="ECO:0007669"/>
    <property type="project" value="UniProtKB-KW"/>
</dbReference>
<dbReference type="GO" id="GO:0001216">
    <property type="term" value="F:DNA-binding transcription activator activity"/>
    <property type="evidence" value="ECO:0007669"/>
    <property type="project" value="InterPro"/>
</dbReference>
<evidence type="ECO:0000256" key="11">
    <source>
        <dbReference type="SAM" id="MobiDB-lite"/>
    </source>
</evidence>
<evidence type="ECO:0000256" key="7">
    <source>
        <dbReference type="ARBA" id="ARBA00023082"/>
    </source>
</evidence>
<keyword evidence="6 10" id="KW-0805">Transcription regulation</keyword>
<dbReference type="PRINTS" id="PR00045">
    <property type="entry name" value="SIGMA54FCT"/>
</dbReference>
<comment type="caution">
    <text evidence="14">The sequence shown here is derived from an EMBL/GenBank/DDBJ whole genome shotgun (WGS) entry which is preliminary data.</text>
</comment>
<accession>A0A5C8KZX0</accession>
<comment type="similarity">
    <text evidence="1 10">Belongs to the sigma-54 factor family.</text>
</comment>
<evidence type="ECO:0000256" key="2">
    <source>
        <dbReference type="ARBA" id="ARBA00019942"/>
    </source>
</evidence>
<feature type="region of interest" description="Disordered" evidence="11">
    <location>
        <begin position="47"/>
        <end position="128"/>
    </location>
</feature>
<evidence type="ECO:0000256" key="3">
    <source>
        <dbReference type="ARBA" id="ARBA00022478"/>
    </source>
</evidence>
<evidence type="ECO:0000256" key="10">
    <source>
        <dbReference type="PIRNR" id="PIRNR000774"/>
    </source>
</evidence>
<evidence type="ECO:0000256" key="8">
    <source>
        <dbReference type="ARBA" id="ARBA00023125"/>
    </source>
</evidence>
<evidence type="ECO:0000259" key="12">
    <source>
        <dbReference type="Pfam" id="PF04552"/>
    </source>
</evidence>
<keyword evidence="9 10" id="KW-0804">Transcription</keyword>